<dbReference type="EMBL" id="CZAY01000007">
    <property type="protein sequence ID" value="CUP42689.1"/>
    <property type="molecule type" value="Genomic_DNA"/>
</dbReference>
<evidence type="ECO:0000313" key="3">
    <source>
        <dbReference type="Proteomes" id="UP000095485"/>
    </source>
</evidence>
<sequence>MAEKELPTPEEMQEMAEIDIRTVDTSSLVDIEQVQIQTELPQEERIADYIRQIKNPYCYISHGVAVKISFTGKCTLEESLNRCISL</sequence>
<dbReference type="Proteomes" id="UP000095485">
    <property type="component" value="Unassembled WGS sequence"/>
</dbReference>
<dbReference type="OrthoDB" id="9797040at2"/>
<evidence type="ECO:0000259" key="1">
    <source>
        <dbReference type="Pfam" id="PF21757"/>
    </source>
</evidence>
<dbReference type="GeneID" id="96228409"/>
<dbReference type="AlphaFoldDB" id="A0A174N9L9"/>
<proteinExistence type="predicted"/>
<organism evidence="2 3">
    <name type="scientific">Dorea longicatena</name>
    <dbReference type="NCBI Taxonomy" id="88431"/>
    <lineage>
        <taxon>Bacteria</taxon>
        <taxon>Bacillati</taxon>
        <taxon>Bacillota</taxon>
        <taxon>Clostridia</taxon>
        <taxon>Lachnospirales</taxon>
        <taxon>Lachnospiraceae</taxon>
        <taxon>Dorea</taxon>
    </lineage>
</organism>
<dbReference type="Pfam" id="PF21757">
    <property type="entry name" value="DUF6870"/>
    <property type="match status" value="1"/>
</dbReference>
<gene>
    <name evidence="2" type="ORF">ERS852526_01117</name>
</gene>
<feature type="domain" description="DUF6870" evidence="1">
    <location>
        <begin position="15"/>
        <end position="83"/>
    </location>
</feature>
<dbReference type="InterPro" id="IPR049222">
    <property type="entry name" value="DUF6870"/>
</dbReference>
<protein>
    <recommendedName>
        <fullName evidence="1">DUF6870 domain-containing protein</fullName>
    </recommendedName>
</protein>
<reference evidence="2 3" key="1">
    <citation type="submission" date="2015-09" db="EMBL/GenBank/DDBJ databases">
        <authorList>
            <consortium name="Pathogen Informatics"/>
        </authorList>
    </citation>
    <scope>NUCLEOTIDE SEQUENCE [LARGE SCALE GENOMIC DNA]</scope>
    <source>
        <strain evidence="2 3">2789STDY5834914</strain>
    </source>
</reference>
<evidence type="ECO:0000313" key="2">
    <source>
        <dbReference type="EMBL" id="CUP42689.1"/>
    </source>
</evidence>
<dbReference type="RefSeq" id="WP_055282511.1">
    <property type="nucleotide sequence ID" value="NZ_CZAY01000007.1"/>
</dbReference>
<accession>A0A174N9L9</accession>
<name>A0A174N9L9_9FIRM</name>